<sequence>MRLIDVGQGDSILIQLPQNQGTYLIDTGGQIDFPKEKWQRRKHSFSIGKDLLSPVLKSRGIKKLDKVFITHAHADHMGALKDLATEIKIKRIYIAKNAAKKKNS</sequence>
<evidence type="ECO:0000259" key="1">
    <source>
        <dbReference type="Pfam" id="PF00753"/>
    </source>
</evidence>
<dbReference type="InterPro" id="IPR052159">
    <property type="entry name" value="Competence_DNA_uptake"/>
</dbReference>
<dbReference type="PANTHER" id="PTHR30619">
    <property type="entry name" value="DNA INTERNALIZATION/COMPETENCE PROTEIN COMEC/REC2"/>
    <property type="match status" value="1"/>
</dbReference>
<dbReference type="AlphaFoldDB" id="W7AR48"/>
<dbReference type="Gene3D" id="3.60.15.10">
    <property type="entry name" value="Ribonuclease Z/Hydroxyacylglutathione hydrolase-like"/>
    <property type="match status" value="1"/>
</dbReference>
<dbReference type="InterPro" id="IPR036866">
    <property type="entry name" value="RibonucZ/Hydroxyglut_hydro"/>
</dbReference>
<dbReference type="SUPFAM" id="SSF56281">
    <property type="entry name" value="Metallo-hydrolase/oxidoreductase"/>
    <property type="match status" value="1"/>
</dbReference>
<dbReference type="RefSeq" id="WP_052008560.1">
    <property type="nucleotide sequence ID" value="NZ_AOCG01000012.1"/>
</dbReference>
<dbReference type="InterPro" id="IPR001279">
    <property type="entry name" value="Metallo-B-lactamas"/>
</dbReference>
<organism evidence="2 3">
    <name type="scientific">Listeria aquatica FSL S10-1188</name>
    <dbReference type="NCBI Taxonomy" id="1265818"/>
    <lineage>
        <taxon>Bacteria</taxon>
        <taxon>Bacillati</taxon>
        <taxon>Bacillota</taxon>
        <taxon>Bacilli</taxon>
        <taxon>Bacillales</taxon>
        <taxon>Listeriaceae</taxon>
        <taxon>Listeria</taxon>
    </lineage>
</organism>
<dbReference type="PATRIC" id="fig|1265818.5.peg.2338"/>
<proteinExistence type="predicted"/>
<dbReference type="PANTHER" id="PTHR30619:SF1">
    <property type="entry name" value="RECOMBINATION PROTEIN 2"/>
    <property type="match status" value="1"/>
</dbReference>
<dbReference type="OrthoDB" id="9761531at2"/>
<keyword evidence="3" id="KW-1185">Reference proteome</keyword>
<protein>
    <submittedName>
        <fullName evidence="2">ComE operon protein 3</fullName>
    </submittedName>
</protein>
<evidence type="ECO:0000313" key="3">
    <source>
        <dbReference type="Proteomes" id="UP000019246"/>
    </source>
</evidence>
<feature type="domain" description="Metallo-beta-lactamase" evidence="1">
    <location>
        <begin position="5"/>
        <end position="100"/>
    </location>
</feature>
<dbReference type="STRING" id="1265818.MAQA_11636"/>
<reference evidence="2 3" key="1">
    <citation type="journal article" date="2014" name="Int. J. Syst. Evol. Microbiol.">
        <title>Listeria floridensis sp. nov., Listeria aquatica sp. nov., Listeria cornellensis sp. nov., Listeria riparia sp. nov. and Listeria grandensis sp. nov., from agricultural and natural environments.</title>
        <authorList>
            <person name="den Bakker H.C."/>
            <person name="Warchocki S."/>
            <person name="Wright E.M."/>
            <person name="Allred A.F."/>
            <person name="Ahlstrom C."/>
            <person name="Manuel C.S."/>
            <person name="Stasiewicz M.J."/>
            <person name="Burrell A."/>
            <person name="Roof S."/>
            <person name="Strawn L."/>
            <person name="Fortes E.D."/>
            <person name="Nightingale K.K."/>
            <person name="Kephart D."/>
            <person name="Wiedmann M."/>
        </authorList>
    </citation>
    <scope>NUCLEOTIDE SEQUENCE [LARGE SCALE GENOMIC DNA]</scope>
    <source>
        <strain evidence="2 3">FSL S10-1188</strain>
    </source>
</reference>
<name>W7AR48_9LIST</name>
<evidence type="ECO:0000313" key="2">
    <source>
        <dbReference type="EMBL" id="EUJ17669.1"/>
    </source>
</evidence>
<dbReference type="Pfam" id="PF00753">
    <property type="entry name" value="Lactamase_B"/>
    <property type="match status" value="1"/>
</dbReference>
<accession>W7AR48</accession>
<dbReference type="EMBL" id="AOCG01000012">
    <property type="protein sequence ID" value="EUJ17669.1"/>
    <property type="molecule type" value="Genomic_DNA"/>
</dbReference>
<gene>
    <name evidence="2" type="ORF">MAQA_11636</name>
</gene>
<dbReference type="Proteomes" id="UP000019246">
    <property type="component" value="Unassembled WGS sequence"/>
</dbReference>
<comment type="caution">
    <text evidence="2">The sequence shown here is derived from an EMBL/GenBank/DDBJ whole genome shotgun (WGS) entry which is preliminary data.</text>
</comment>